<evidence type="ECO:0000313" key="1">
    <source>
        <dbReference type="EMBL" id="OVA16863.1"/>
    </source>
</evidence>
<organism evidence="1 2">
    <name type="scientific">Macleaya cordata</name>
    <name type="common">Five-seeded plume-poppy</name>
    <name type="synonym">Bocconia cordata</name>
    <dbReference type="NCBI Taxonomy" id="56857"/>
    <lineage>
        <taxon>Eukaryota</taxon>
        <taxon>Viridiplantae</taxon>
        <taxon>Streptophyta</taxon>
        <taxon>Embryophyta</taxon>
        <taxon>Tracheophyta</taxon>
        <taxon>Spermatophyta</taxon>
        <taxon>Magnoliopsida</taxon>
        <taxon>Ranunculales</taxon>
        <taxon>Papaveraceae</taxon>
        <taxon>Papaveroideae</taxon>
        <taxon>Macleaya</taxon>
    </lineage>
</organism>
<comment type="caution">
    <text evidence="1">The sequence shown here is derived from an EMBL/GenBank/DDBJ whole genome shotgun (WGS) entry which is preliminary data.</text>
</comment>
<keyword evidence="2" id="KW-1185">Reference proteome</keyword>
<name>A0A200R2B4_MACCD</name>
<reference evidence="1 2" key="1">
    <citation type="journal article" date="2017" name="Mol. Plant">
        <title>The Genome of Medicinal Plant Macleaya cordata Provides New Insights into Benzylisoquinoline Alkaloids Metabolism.</title>
        <authorList>
            <person name="Liu X."/>
            <person name="Liu Y."/>
            <person name="Huang P."/>
            <person name="Ma Y."/>
            <person name="Qing Z."/>
            <person name="Tang Q."/>
            <person name="Cao H."/>
            <person name="Cheng P."/>
            <person name="Zheng Y."/>
            <person name="Yuan Z."/>
            <person name="Zhou Y."/>
            <person name="Liu J."/>
            <person name="Tang Z."/>
            <person name="Zhuo Y."/>
            <person name="Zhang Y."/>
            <person name="Yu L."/>
            <person name="Huang J."/>
            <person name="Yang P."/>
            <person name="Peng Q."/>
            <person name="Zhang J."/>
            <person name="Jiang W."/>
            <person name="Zhang Z."/>
            <person name="Lin K."/>
            <person name="Ro D.K."/>
            <person name="Chen X."/>
            <person name="Xiong X."/>
            <person name="Shang Y."/>
            <person name="Huang S."/>
            <person name="Zeng J."/>
        </authorList>
    </citation>
    <scope>NUCLEOTIDE SEQUENCE [LARGE SCALE GENOMIC DNA]</scope>
    <source>
        <strain evidence="2">cv. BLH2017</strain>
        <tissue evidence="1">Root</tissue>
    </source>
</reference>
<dbReference type="Proteomes" id="UP000195402">
    <property type="component" value="Unassembled WGS sequence"/>
</dbReference>
<evidence type="ECO:0000313" key="2">
    <source>
        <dbReference type="Proteomes" id="UP000195402"/>
    </source>
</evidence>
<gene>
    <name evidence="1" type="ORF">BVC80_1231g7</name>
</gene>
<sequence length="96" mass="10794">MVVEEVEDGYKGSNSIKLDVEKFDGLINFGLWQIQVKKVLIQYGLIKAPKGRIGKLADMDNDSWDDLDMRTASQIWLLLAKNVLANVSQINSAKEL</sequence>
<proteinExistence type="predicted"/>
<dbReference type="AlphaFoldDB" id="A0A200R2B4"/>
<dbReference type="InParanoid" id="A0A200R2B4"/>
<accession>A0A200R2B4</accession>
<dbReference type="OrthoDB" id="1738689at2759"/>
<dbReference type="OMA" id="YMFKSAT"/>
<dbReference type="EMBL" id="MVGT01000466">
    <property type="protein sequence ID" value="OVA16863.1"/>
    <property type="molecule type" value="Genomic_DNA"/>
</dbReference>
<protein>
    <submittedName>
        <fullName evidence="1">Uncharacterized protein</fullName>
    </submittedName>
</protein>